<dbReference type="AlphaFoldDB" id="A0A845AIQ7"/>
<dbReference type="NCBIfam" id="NF009789">
    <property type="entry name" value="PRK13281.1"/>
    <property type="match status" value="1"/>
</dbReference>
<evidence type="ECO:0000313" key="5">
    <source>
        <dbReference type="Proteomes" id="UP000439780"/>
    </source>
</evidence>
<reference evidence="4 5" key="1">
    <citation type="submission" date="2019-12" db="EMBL/GenBank/DDBJ databases">
        <title>Genomic-based taxomic classification of the family Erythrobacteraceae.</title>
        <authorList>
            <person name="Xu L."/>
        </authorList>
    </citation>
    <scope>NUCLEOTIDE SEQUENCE [LARGE SCALE GENOMIC DNA]</scope>
    <source>
        <strain evidence="4 5">KEMB 9005-328</strain>
    </source>
</reference>
<dbReference type="Proteomes" id="UP000439780">
    <property type="component" value="Unassembled WGS sequence"/>
</dbReference>
<keyword evidence="5" id="KW-1185">Reference proteome</keyword>
<dbReference type="HAMAP" id="MF_01172">
    <property type="entry name" value="AstB"/>
    <property type="match status" value="1"/>
</dbReference>
<comment type="subunit">
    <text evidence="3">Homodimer.</text>
</comment>
<dbReference type="InterPro" id="IPR007079">
    <property type="entry name" value="SuccinylArg_d-Hdrlase_AstB"/>
</dbReference>
<dbReference type="GO" id="GO:0019545">
    <property type="term" value="P:L-arginine catabolic process to succinate"/>
    <property type="evidence" value="ECO:0007669"/>
    <property type="project" value="UniProtKB-UniRule"/>
</dbReference>
<dbReference type="Gene3D" id="3.75.10.20">
    <property type="entry name" value="Succinylarginine dihydrolase"/>
    <property type="match status" value="1"/>
</dbReference>
<dbReference type="PANTHER" id="PTHR30420">
    <property type="entry name" value="N-SUCCINYLARGININE DIHYDROLASE"/>
    <property type="match status" value="1"/>
</dbReference>
<keyword evidence="1 3" id="KW-0056">Arginine metabolism</keyword>
<dbReference type="UniPathway" id="UPA00185">
    <property type="reaction ID" value="UER00280"/>
</dbReference>
<dbReference type="SUPFAM" id="SSF55909">
    <property type="entry name" value="Pentein"/>
    <property type="match status" value="1"/>
</dbReference>
<evidence type="ECO:0000256" key="1">
    <source>
        <dbReference type="ARBA" id="ARBA00022503"/>
    </source>
</evidence>
<feature type="active site" evidence="3">
    <location>
        <position position="230"/>
    </location>
</feature>
<sequence length="416" mass="44357">MTLVEINFDGIVGPSHNYAGLSLGNIASASHKGDASFPRAAALQGIAKMRGNMARGLAQGFLLPLPRPNGQLLRDLAVDDSTPRQLTAAAWSASSMWTANAATVSPAPDTADGRCHLTPANLVTMLHRGQEWPDTKRQLDIAFGDAQHFAVHEAVPPSFGDEGAANHMRLCEGHGACGAEVFVYGKQGGRFPARQHEQASRAVARLHGLDSDACVFIEQNPEAIAAGAFHNDVVAVANERVLLTHARAFADQQGAYEAIRAAFPALEVVEVPEEAVSLEEAIRTYLFNAQLLTLPDGTMALVVPEECRESASVWGWVEQMLAGNGPIRQVIPVDVRQSMANGGGPACLRLRVVADPATVDNRFLLDAAKADRIEAVIAETWPERIEPSEIGDAGLADRVVAARKALLQELGLGELL</sequence>
<comment type="caution">
    <text evidence="4">The sequence shown here is derived from an EMBL/GenBank/DDBJ whole genome shotgun (WGS) entry which is preliminary data.</text>
</comment>
<dbReference type="GO" id="GO:0019544">
    <property type="term" value="P:L-arginine catabolic process to L-glutamate"/>
    <property type="evidence" value="ECO:0007669"/>
    <property type="project" value="UniProtKB-UniRule"/>
</dbReference>
<comment type="function">
    <text evidence="3">Catalyzes the hydrolysis of N(2)-succinylarginine into N(2)-succinylornithine, ammonia and CO(2).</text>
</comment>
<dbReference type="OrthoDB" id="248552at2"/>
<dbReference type="InterPro" id="IPR037031">
    <property type="entry name" value="AstB_sf"/>
</dbReference>
<protein>
    <recommendedName>
        <fullName evidence="3">N-succinylarginine dihydrolase</fullName>
        <ecNumber evidence="3">3.5.3.23</ecNumber>
    </recommendedName>
</protein>
<feature type="active site" evidence="3">
    <location>
        <position position="162"/>
    </location>
</feature>
<feature type="binding site" evidence="3">
    <location>
        <position position="100"/>
    </location>
    <ligand>
        <name>substrate</name>
    </ligand>
</feature>
<evidence type="ECO:0000313" key="4">
    <source>
        <dbReference type="EMBL" id="MXP28725.1"/>
    </source>
</evidence>
<comment type="pathway">
    <text evidence="3">Amino-acid degradation; L-arginine degradation via AST pathway; L-glutamate and succinate from L-arginine: step 2/5.</text>
</comment>
<feature type="binding site" evidence="3">
    <location>
        <begin position="19"/>
        <end position="28"/>
    </location>
    <ligand>
        <name>substrate</name>
    </ligand>
</feature>
<name>A0A845AIQ7_9SPHN</name>
<feature type="active site" description="Nucleophile" evidence="3">
    <location>
        <position position="347"/>
    </location>
</feature>
<comment type="catalytic activity">
    <reaction evidence="3">
        <text>N(2)-succinyl-L-arginine + 2 H2O + 2 H(+) = N(2)-succinyl-L-ornithine + 2 NH4(+) + CO2</text>
        <dbReference type="Rhea" id="RHEA:19533"/>
        <dbReference type="ChEBI" id="CHEBI:15377"/>
        <dbReference type="ChEBI" id="CHEBI:15378"/>
        <dbReference type="ChEBI" id="CHEBI:16526"/>
        <dbReference type="ChEBI" id="CHEBI:28938"/>
        <dbReference type="ChEBI" id="CHEBI:58241"/>
        <dbReference type="ChEBI" id="CHEBI:58514"/>
        <dbReference type="EC" id="3.5.3.23"/>
    </reaction>
</comment>
<dbReference type="RefSeq" id="WP_160753017.1">
    <property type="nucleotide sequence ID" value="NZ_WTYA01000005.1"/>
</dbReference>
<proteinExistence type="inferred from homology"/>
<gene>
    <name evidence="3" type="primary">astB</name>
    <name evidence="4" type="ORF">GRI58_07815</name>
</gene>
<organism evidence="4 5">
    <name type="scientific">Qipengyuania algicida</name>
    <dbReference type="NCBI Taxonomy" id="1836209"/>
    <lineage>
        <taxon>Bacteria</taxon>
        <taxon>Pseudomonadati</taxon>
        <taxon>Pseudomonadota</taxon>
        <taxon>Alphaproteobacteria</taxon>
        <taxon>Sphingomonadales</taxon>
        <taxon>Erythrobacteraceae</taxon>
        <taxon>Qipengyuania</taxon>
    </lineage>
</organism>
<dbReference type="EC" id="3.5.3.23" evidence="3"/>
<comment type="similarity">
    <text evidence="3">Belongs to the succinylarginine dihydrolase family.</text>
</comment>
<feature type="binding site" evidence="3">
    <location>
        <position position="194"/>
    </location>
    <ligand>
        <name>substrate</name>
    </ligand>
</feature>
<keyword evidence="2 3" id="KW-0378">Hydrolase</keyword>
<feature type="binding site" evidence="3">
    <location>
        <position position="232"/>
    </location>
    <ligand>
        <name>substrate</name>
    </ligand>
</feature>
<accession>A0A845AIQ7</accession>
<evidence type="ECO:0000256" key="2">
    <source>
        <dbReference type="ARBA" id="ARBA00022801"/>
    </source>
</evidence>
<feature type="binding site" evidence="3">
    <location>
        <position position="341"/>
    </location>
    <ligand>
        <name>substrate</name>
    </ligand>
</feature>
<dbReference type="Pfam" id="PF04996">
    <property type="entry name" value="AstB"/>
    <property type="match status" value="1"/>
</dbReference>
<feature type="binding site" evidence="3">
    <location>
        <begin position="127"/>
        <end position="128"/>
    </location>
    <ligand>
        <name>substrate</name>
    </ligand>
</feature>
<dbReference type="GO" id="GO:0009015">
    <property type="term" value="F:N-succinylarginine dihydrolase activity"/>
    <property type="evidence" value="ECO:0007669"/>
    <property type="project" value="UniProtKB-UniRule"/>
</dbReference>
<dbReference type="PANTHER" id="PTHR30420:SF2">
    <property type="entry name" value="N-SUCCINYLARGININE DIHYDROLASE"/>
    <property type="match status" value="1"/>
</dbReference>
<dbReference type="EMBL" id="WTYA01000005">
    <property type="protein sequence ID" value="MXP28725.1"/>
    <property type="molecule type" value="Genomic_DNA"/>
</dbReference>
<evidence type="ECO:0000256" key="3">
    <source>
        <dbReference type="HAMAP-Rule" id="MF_01172"/>
    </source>
</evidence>